<proteinExistence type="predicted"/>
<name>A0ABU6ZD48_9FABA</name>
<dbReference type="Proteomes" id="UP001341840">
    <property type="component" value="Unassembled WGS sequence"/>
</dbReference>
<evidence type="ECO:0000313" key="2">
    <source>
        <dbReference type="Proteomes" id="UP001341840"/>
    </source>
</evidence>
<keyword evidence="2" id="KW-1185">Reference proteome</keyword>
<accession>A0ABU6ZD48</accession>
<dbReference type="EMBL" id="JASCZI010272073">
    <property type="protein sequence ID" value="MED6219878.1"/>
    <property type="molecule type" value="Genomic_DNA"/>
</dbReference>
<evidence type="ECO:0000313" key="1">
    <source>
        <dbReference type="EMBL" id="MED6219878.1"/>
    </source>
</evidence>
<reference evidence="1 2" key="1">
    <citation type="journal article" date="2023" name="Plants (Basel)">
        <title>Bridging the Gap: Combining Genomics and Transcriptomics Approaches to Understand Stylosanthes scabra, an Orphan Legume from the Brazilian Caatinga.</title>
        <authorList>
            <person name="Ferreira-Neto J.R.C."/>
            <person name="da Silva M.D."/>
            <person name="Binneck E."/>
            <person name="de Melo N.F."/>
            <person name="da Silva R.H."/>
            <person name="de Melo A.L.T.M."/>
            <person name="Pandolfi V."/>
            <person name="Bustamante F.O."/>
            <person name="Brasileiro-Vidal A.C."/>
            <person name="Benko-Iseppon A.M."/>
        </authorList>
    </citation>
    <scope>NUCLEOTIDE SEQUENCE [LARGE SCALE GENOMIC DNA]</scope>
    <source>
        <tissue evidence="1">Leaves</tissue>
    </source>
</reference>
<sequence length="120" mass="13853">MKSHNKIDNVTLKHMGRNPDYNQDQAIVVQRQPRPRPLPTMRDVLEELHSQILYIEGKFVEMSKVQDEIRQDQKRQRENAFVCEVALGAGHVFVEHYATMAAASVVGFESLIPRRRGQNI</sequence>
<organism evidence="1 2">
    <name type="scientific">Stylosanthes scabra</name>
    <dbReference type="NCBI Taxonomy" id="79078"/>
    <lineage>
        <taxon>Eukaryota</taxon>
        <taxon>Viridiplantae</taxon>
        <taxon>Streptophyta</taxon>
        <taxon>Embryophyta</taxon>
        <taxon>Tracheophyta</taxon>
        <taxon>Spermatophyta</taxon>
        <taxon>Magnoliopsida</taxon>
        <taxon>eudicotyledons</taxon>
        <taxon>Gunneridae</taxon>
        <taxon>Pentapetalae</taxon>
        <taxon>rosids</taxon>
        <taxon>fabids</taxon>
        <taxon>Fabales</taxon>
        <taxon>Fabaceae</taxon>
        <taxon>Papilionoideae</taxon>
        <taxon>50 kb inversion clade</taxon>
        <taxon>dalbergioids sensu lato</taxon>
        <taxon>Dalbergieae</taxon>
        <taxon>Pterocarpus clade</taxon>
        <taxon>Stylosanthes</taxon>
    </lineage>
</organism>
<gene>
    <name evidence="1" type="ORF">PIB30_039899</name>
</gene>
<protein>
    <submittedName>
        <fullName evidence="1">Uncharacterized protein</fullName>
    </submittedName>
</protein>
<comment type="caution">
    <text evidence="1">The sequence shown here is derived from an EMBL/GenBank/DDBJ whole genome shotgun (WGS) entry which is preliminary data.</text>
</comment>